<feature type="transmembrane region" description="Helical" evidence="2">
    <location>
        <begin position="1303"/>
        <end position="1331"/>
    </location>
</feature>
<evidence type="ECO:0000313" key="7">
    <source>
        <dbReference type="Proteomes" id="UP000675554"/>
    </source>
</evidence>
<keyword evidence="2" id="KW-0812">Transmembrane</keyword>
<feature type="compositionally biased region" description="Basic and acidic residues" evidence="1">
    <location>
        <begin position="688"/>
        <end position="703"/>
    </location>
</feature>
<keyword evidence="2" id="KW-0472">Membrane</keyword>
<feature type="region of interest" description="Disordered" evidence="1">
    <location>
        <begin position="687"/>
        <end position="717"/>
    </location>
</feature>
<feature type="compositionally biased region" description="Pro residues" evidence="1">
    <location>
        <begin position="1454"/>
        <end position="1464"/>
    </location>
</feature>
<feature type="domain" description="Alpha-(1-&gt;3)-arabinofuranosyltransferase N-terminal GT-C" evidence="4">
    <location>
        <begin position="40"/>
        <end position="693"/>
    </location>
</feature>
<dbReference type="InterPro" id="IPR021798">
    <property type="entry name" value="AftD_N"/>
</dbReference>
<dbReference type="NCBIfam" id="NF047619">
    <property type="entry name" value="NADase_discoid"/>
    <property type="match status" value="1"/>
</dbReference>
<comment type="caution">
    <text evidence="6">The sequence shown here is derived from an EMBL/GenBank/DDBJ whole genome shotgun (WGS) entry which is preliminary data.</text>
</comment>
<feature type="transmembrane region" description="Helical" evidence="2">
    <location>
        <begin position="299"/>
        <end position="322"/>
    </location>
</feature>
<dbReference type="Pfam" id="PF11847">
    <property type="entry name" value="GT-C_AftD"/>
    <property type="match status" value="1"/>
</dbReference>
<accession>A0A8T4J2F6</accession>
<dbReference type="Pfam" id="PF00754">
    <property type="entry name" value="F5_F8_type_C"/>
    <property type="match status" value="1"/>
</dbReference>
<feature type="transmembrane region" description="Helical" evidence="2">
    <location>
        <begin position="334"/>
        <end position="359"/>
    </location>
</feature>
<dbReference type="SUPFAM" id="SSF49785">
    <property type="entry name" value="Galactose-binding domain-like"/>
    <property type="match status" value="1"/>
</dbReference>
<reference evidence="6" key="1">
    <citation type="submission" date="2021-04" db="EMBL/GenBank/DDBJ databases">
        <title>Sequencing of actinobacteria type strains.</title>
        <authorList>
            <person name="Nguyen G.-S."/>
            <person name="Wentzel A."/>
        </authorList>
    </citation>
    <scope>NUCLEOTIDE SEQUENCE</scope>
    <source>
        <strain evidence="6">DSM 42095</strain>
    </source>
</reference>
<evidence type="ECO:0000259" key="4">
    <source>
        <dbReference type="Pfam" id="PF11847"/>
    </source>
</evidence>
<dbReference type="Gene3D" id="2.60.120.260">
    <property type="entry name" value="Galactose-binding domain-like"/>
    <property type="match status" value="2"/>
</dbReference>
<evidence type="ECO:0000256" key="2">
    <source>
        <dbReference type="SAM" id="Phobius"/>
    </source>
</evidence>
<dbReference type="InterPro" id="IPR000421">
    <property type="entry name" value="FA58C"/>
</dbReference>
<keyword evidence="2" id="KW-1133">Transmembrane helix</keyword>
<proteinExistence type="predicted"/>
<dbReference type="Pfam" id="PF24607">
    <property type="entry name" value="CBM_AftD"/>
    <property type="match status" value="1"/>
</dbReference>
<dbReference type="GO" id="GO:0016740">
    <property type="term" value="F:transferase activity"/>
    <property type="evidence" value="ECO:0007669"/>
    <property type="project" value="InterPro"/>
</dbReference>
<keyword evidence="7" id="KW-1185">Reference proteome</keyword>
<sequence length="1524" mass="159859">MTTTVQAPPQTPGTARTADPAPPPEPPRGKRWLFGFWAVVFVAFLAKSPGKTTFETKLGVATDPWQFLGDLGGLWHDRAGFGGIADQYIGYLFPMLPYYALTDLLQIPTWLAERLWMSLVVATAFWGALRLAERFGTGSRATRLLGAAVYALWPTFTIVVGSTSAAALTGAVLPWVLLPLTSTTASPRVAAARSALLIPFMGGVNAASTLAALLPAGLYLVTRTGRRRTALLAWWLPGVVLATLWWTVPLVLLGVYGEDFMPYVESARTTTDTMSAAEMLRGAGNWTAYLNFGEPWLPAGWTVVTSVLAILGGALAAALGLAGLARRDVPERRWLVVTVLTVAGIMLAGYGGALGAPFADGVQAWLDGWLRPFRNIYKFQPGLALALAFGLAHLTALAARTEGVRPMRGRRLLPAVAALVVLPGLALPYVNGHVLQPGAFEKLPDHWKQTASWLEDHSPDSRAYVTPATAHGVYTWGSPIDQPLDVLADSAWAQRDYVPFGTPGNRRAMDAVEQALTTGGEVPGLSAYLARAGLHYVVVRGDLDPDQVGYVPPQTVKRTLEMSGYQKVKSFGPTLTMGRIPEETPLQIAGLYPRERAVEIYAPQDTPRPAEVDAKAVADTVRVSGGPESLLQLSADPAVAERPSVLTGDNHPGLASPPLQVQADGLRRADTRFGLVNTNTSYTYTANERNHPDSLQDPGEKPKQILPTQGTGHQTVSTLRGAKSVTASSSGNWLFHLPQYDPANAFDGNPETAWAEGSAGDAEGQWLRIGFEKKTDVPSSIEVTPLPSDATRAAPTSVRVETEHGSRTSPLRTDGSKQDVKAPKGKADWMKITIEGAQNPRPGLSGAGFSEINVPDADVQVTRLLKLPADAERAQATDKADGEIVSLHRGSDPGGLSPAASETGLHRQFGTEDDGEYDITARALPVASGELDRLLDEVAPGSRDRITASADSTARTGTSLSARNLVDGDLTTAWVAGDKATVHLSWPGKKEISELVLAAAGGISARPEEVRISSPDGAATAGVDKNGWARFEPITTDELTITVTKTRPLTVHNPVADRNLQLPVGLSEVHVPALEDLRVGRPDADEEFDLPCGQGPMLAVDGTLHATKASGKVRDLTERRPVDVELCAAEAKDGSLDLDKGNHTVEAGDTGPLAITDVTLSRGDAASAGEETETGTGATGDPDPGESREVSAIDWTGDRRTVRVGDGAASYLQIHQNVNEGWKATLNGKELTPLRLDGWQQGFLVPAGESGVVELEYGPARWYEGGLIAAGIGILALLGLAFVRRRDGTPLGEEGVLPAPGWVLGTVAVTLVVALVSGPYALVVLALALLARFRAGLLVPLALVAMAGAGIAVALGPDTALTDGRGAFGHPAQALALLALAAALVTLPVREVEAAPEPRTPMYGPRPPEFEPGPQQAEPLPAVPPGTGAYGPQRPEPGAEAGPGNGSEGGPGAGAPPPGPPGAAPHPGHGPGSAGGSGSGGPGSGTGTQDRPGPDTPPLGTTRPQSPLPKRRRQAPEQGEEPTP</sequence>
<feature type="transmembrane region" description="Helical" evidence="2">
    <location>
        <begin position="115"/>
        <end position="132"/>
    </location>
</feature>
<evidence type="ECO:0000313" key="6">
    <source>
        <dbReference type="EMBL" id="MBR7677670.1"/>
    </source>
</evidence>
<gene>
    <name evidence="6" type="ORF">KDA82_32710</name>
</gene>
<feature type="compositionally biased region" description="Basic and acidic residues" evidence="1">
    <location>
        <begin position="814"/>
        <end position="825"/>
    </location>
</feature>
<evidence type="ECO:0000256" key="1">
    <source>
        <dbReference type="SAM" id="MobiDB-lite"/>
    </source>
</evidence>
<feature type="transmembrane region" description="Helical" evidence="2">
    <location>
        <begin position="379"/>
        <end position="399"/>
    </location>
</feature>
<dbReference type="Proteomes" id="UP000675554">
    <property type="component" value="Unassembled WGS sequence"/>
</dbReference>
<protein>
    <submittedName>
        <fullName evidence="6">DUF3367 domain-containing protein</fullName>
    </submittedName>
</protein>
<dbReference type="InterPro" id="IPR008979">
    <property type="entry name" value="Galactose-bd-like_sf"/>
</dbReference>
<feature type="region of interest" description="Disordered" evidence="1">
    <location>
        <begin position="779"/>
        <end position="825"/>
    </location>
</feature>
<feature type="compositionally biased region" description="Low complexity" evidence="1">
    <location>
        <begin position="1165"/>
        <end position="1182"/>
    </location>
</feature>
<feature type="transmembrane region" description="Helical" evidence="2">
    <location>
        <begin position="233"/>
        <end position="256"/>
    </location>
</feature>
<dbReference type="InterPro" id="IPR057561">
    <property type="entry name" value="NADase_transloc"/>
</dbReference>
<feature type="compositionally biased region" description="Gly residues" evidence="1">
    <location>
        <begin position="1469"/>
        <end position="1486"/>
    </location>
</feature>
<feature type="region of interest" description="Disordered" evidence="1">
    <location>
        <begin position="1"/>
        <end position="25"/>
    </location>
</feature>
<feature type="transmembrane region" description="Helical" evidence="2">
    <location>
        <begin position="1368"/>
        <end position="1389"/>
    </location>
</feature>
<dbReference type="EMBL" id="JAGSMN010001020">
    <property type="protein sequence ID" value="MBR7677670.1"/>
    <property type="molecule type" value="Genomic_DNA"/>
</dbReference>
<feature type="transmembrane region" description="Helical" evidence="2">
    <location>
        <begin position="411"/>
        <end position="430"/>
    </location>
</feature>
<feature type="compositionally biased region" description="Polar residues" evidence="1">
    <location>
        <begin position="706"/>
        <end position="717"/>
    </location>
</feature>
<feature type="transmembrane region" description="Helical" evidence="2">
    <location>
        <begin position="144"/>
        <end position="177"/>
    </location>
</feature>
<evidence type="ECO:0000259" key="5">
    <source>
        <dbReference type="Pfam" id="PF24607"/>
    </source>
</evidence>
<feature type="transmembrane region" description="Helical" evidence="2">
    <location>
        <begin position="197"/>
        <end position="221"/>
    </location>
</feature>
<organism evidence="6 7">
    <name type="scientific">Streptomyces daliensis</name>
    <dbReference type="NCBI Taxonomy" id="299421"/>
    <lineage>
        <taxon>Bacteria</taxon>
        <taxon>Bacillati</taxon>
        <taxon>Actinomycetota</taxon>
        <taxon>Actinomycetes</taxon>
        <taxon>Kitasatosporales</taxon>
        <taxon>Streptomycetaceae</taxon>
        <taxon>Streptomyces</taxon>
    </lineage>
</organism>
<name>A0A8T4J2F6_9ACTN</name>
<feature type="compositionally biased region" description="Gly residues" evidence="1">
    <location>
        <begin position="1441"/>
        <end position="1453"/>
    </location>
</feature>
<feature type="region of interest" description="Disordered" evidence="1">
    <location>
        <begin position="1165"/>
        <end position="1190"/>
    </location>
</feature>
<feature type="region of interest" description="Disordered" evidence="1">
    <location>
        <begin position="1396"/>
        <end position="1524"/>
    </location>
</feature>
<feature type="domain" description="F5/8 type C" evidence="3">
    <location>
        <begin position="725"/>
        <end position="805"/>
    </location>
</feature>
<dbReference type="InterPro" id="IPR056997">
    <property type="entry name" value="CBM_AftD"/>
</dbReference>
<feature type="transmembrane region" description="Helical" evidence="2">
    <location>
        <begin position="1337"/>
        <end position="1356"/>
    </location>
</feature>
<evidence type="ECO:0000259" key="3">
    <source>
        <dbReference type="Pfam" id="PF00754"/>
    </source>
</evidence>
<feature type="domain" description="Arabinofuranosyltransferase D third carbohydrate binding module" evidence="5">
    <location>
        <begin position="944"/>
        <end position="1071"/>
    </location>
</feature>